<feature type="transmembrane region" description="Helical" evidence="1">
    <location>
        <begin position="131"/>
        <end position="149"/>
    </location>
</feature>
<feature type="non-terminal residue" evidence="2">
    <location>
        <position position="1"/>
    </location>
</feature>
<name>C0D6M3_9FIRM</name>
<reference evidence="2 3" key="1">
    <citation type="submission" date="2009-02" db="EMBL/GenBank/DDBJ databases">
        <title>Draft genome sequence of Clostridium asparagiforme (DSM 15981).</title>
        <authorList>
            <person name="Sudarsanam P."/>
            <person name="Ley R."/>
            <person name="Guruge J."/>
            <person name="Turnbaugh P.J."/>
            <person name="Mahowald M."/>
            <person name="Liep D."/>
            <person name="Gordon J."/>
        </authorList>
    </citation>
    <scope>NUCLEOTIDE SEQUENCE [LARGE SCALE GENOMIC DNA]</scope>
    <source>
        <strain evidence="2 3">DSM 15981</strain>
    </source>
</reference>
<dbReference type="Pfam" id="PF11299">
    <property type="entry name" value="DUF3100"/>
    <property type="match status" value="1"/>
</dbReference>
<feature type="transmembrane region" description="Helical" evidence="1">
    <location>
        <begin position="215"/>
        <end position="235"/>
    </location>
</feature>
<dbReference type="HOGENOM" id="CLU_948342_0_0_9"/>
<comment type="caution">
    <text evidence="2">The sequence shown here is derived from an EMBL/GenBank/DDBJ whole genome shotgun (WGS) entry which is preliminary data.</text>
</comment>
<feature type="transmembrane region" description="Helical" evidence="1">
    <location>
        <begin position="90"/>
        <end position="110"/>
    </location>
</feature>
<feature type="transmembrane region" description="Helical" evidence="1">
    <location>
        <begin position="184"/>
        <end position="208"/>
    </location>
</feature>
<dbReference type="AlphaFoldDB" id="C0D6M3"/>
<evidence type="ECO:0000313" key="3">
    <source>
        <dbReference type="Proteomes" id="UP000004756"/>
    </source>
</evidence>
<evidence type="ECO:0000256" key="1">
    <source>
        <dbReference type="SAM" id="Phobius"/>
    </source>
</evidence>
<keyword evidence="1" id="KW-0812">Transmembrane</keyword>
<dbReference type="EMBL" id="ACCJ01000407">
    <property type="protein sequence ID" value="EEG53046.1"/>
    <property type="molecule type" value="Genomic_DNA"/>
</dbReference>
<feature type="transmembrane region" description="Helical" evidence="1">
    <location>
        <begin position="255"/>
        <end position="273"/>
    </location>
</feature>
<gene>
    <name evidence="2" type="ORF">CLOSTASPAR_04920</name>
</gene>
<sequence>LVPEDFVLCYLRDIKYLRRSSGMGKLKTVVVKYWKVYAAALVIAVICDLIGTVKLNIGIGTLTIFPMVFATIIGGILGPDAFKLFKVPESRLGGSLVLVVLAPFMAKMGVSAGANLSKLVSVGPALILQEFGNLGTILFSLPIALFLGLKKEAIGACYSVNRDSNLGLTTDIYGPDAPETRGTFAVYIVGCVIGTVFLSILASVVASFDILHPLALGMASGIGAGSMMTAAAGTLGEIYPQYAEDILVMGGASDMLTGITGIYMGTFVGLPLTRKLYAILEPRIGRIINKEAN</sequence>
<proteinExistence type="predicted"/>
<keyword evidence="1" id="KW-1133">Transmembrane helix</keyword>
<protein>
    <recommendedName>
        <fullName evidence="4">DUF3100 domain-containing protein</fullName>
    </recommendedName>
</protein>
<keyword evidence="3" id="KW-1185">Reference proteome</keyword>
<feature type="transmembrane region" description="Helical" evidence="1">
    <location>
        <begin position="33"/>
        <end position="50"/>
    </location>
</feature>
<feature type="transmembrane region" description="Helical" evidence="1">
    <location>
        <begin position="57"/>
        <end position="78"/>
    </location>
</feature>
<accession>C0D6M3</accession>
<evidence type="ECO:0000313" key="2">
    <source>
        <dbReference type="EMBL" id="EEG53046.1"/>
    </source>
</evidence>
<dbReference type="Proteomes" id="UP000004756">
    <property type="component" value="Unassembled WGS sequence"/>
</dbReference>
<keyword evidence="1" id="KW-0472">Membrane</keyword>
<evidence type="ECO:0008006" key="4">
    <source>
        <dbReference type="Google" id="ProtNLM"/>
    </source>
</evidence>
<organism evidence="2 3">
    <name type="scientific">[Clostridium] asparagiforme DSM 15981</name>
    <dbReference type="NCBI Taxonomy" id="518636"/>
    <lineage>
        <taxon>Bacteria</taxon>
        <taxon>Bacillati</taxon>
        <taxon>Bacillota</taxon>
        <taxon>Clostridia</taxon>
        <taxon>Lachnospirales</taxon>
        <taxon>Lachnospiraceae</taxon>
        <taxon>Enterocloster</taxon>
    </lineage>
</organism>
<dbReference type="InterPro" id="IPR021450">
    <property type="entry name" value="DUF3100"/>
</dbReference>